<gene>
    <name evidence="2 4" type="ORF">P152DRAFT_235156</name>
</gene>
<reference evidence="2 4" key="1">
    <citation type="submission" date="2020-01" db="EMBL/GenBank/DDBJ databases">
        <authorList>
            <consortium name="DOE Joint Genome Institute"/>
            <person name="Haridas S."/>
            <person name="Albert R."/>
            <person name="Binder M."/>
            <person name="Bloem J."/>
            <person name="Labutti K."/>
            <person name="Salamov A."/>
            <person name="Andreopoulos B."/>
            <person name="Baker S.E."/>
            <person name="Barry K."/>
            <person name="Bills G."/>
            <person name="Bluhm B.H."/>
            <person name="Cannon C."/>
            <person name="Castanera R."/>
            <person name="Culley D.E."/>
            <person name="Daum C."/>
            <person name="Ezra D."/>
            <person name="Gonzalez J.B."/>
            <person name="Henrissat B."/>
            <person name="Kuo A."/>
            <person name="Liang C."/>
            <person name="Lipzen A."/>
            <person name="Lutzoni F."/>
            <person name="Magnuson J."/>
            <person name="Mondo S."/>
            <person name="Nolan M."/>
            <person name="Ohm R."/>
            <person name="Pangilinan J."/>
            <person name="Park H.-J."/>
            <person name="Ramirez L."/>
            <person name="Alfaro M."/>
            <person name="Sun H."/>
            <person name="Tritt A."/>
            <person name="Yoshinaga Y."/>
            <person name="Zwiers L.-H."/>
            <person name="Turgeon B.G."/>
            <person name="Goodwin S.B."/>
            <person name="Spatafora J.W."/>
            <person name="Crous P.W."/>
            <person name="Grigoriev I.V."/>
        </authorList>
    </citation>
    <scope>NUCLEOTIDE SEQUENCE</scope>
    <source>
        <strain evidence="2 4">CBS 781.70</strain>
    </source>
</reference>
<dbReference type="PANTHER" id="PTHR47260:SF1">
    <property type="entry name" value="UPF0644 PROTEIN PB2B4.06"/>
    <property type="match status" value="1"/>
</dbReference>
<reference evidence="4" key="3">
    <citation type="submission" date="2025-04" db="UniProtKB">
        <authorList>
            <consortium name="RefSeq"/>
        </authorList>
    </citation>
    <scope>IDENTIFICATION</scope>
    <source>
        <strain evidence="4">CBS 781.70</strain>
    </source>
</reference>
<proteinExistence type="predicted"/>
<dbReference type="RefSeq" id="XP_033536476.1">
    <property type="nucleotide sequence ID" value="XM_033674586.1"/>
</dbReference>
<reference evidence="4" key="2">
    <citation type="submission" date="2020-04" db="EMBL/GenBank/DDBJ databases">
        <authorList>
            <consortium name="NCBI Genome Project"/>
        </authorList>
    </citation>
    <scope>NUCLEOTIDE SEQUENCE</scope>
    <source>
        <strain evidence="4">CBS 781.70</strain>
    </source>
</reference>
<dbReference type="InterPro" id="IPR052061">
    <property type="entry name" value="PTE-AB_protein"/>
</dbReference>
<dbReference type="SUPFAM" id="SSF54637">
    <property type="entry name" value="Thioesterase/thiol ester dehydrase-isomerase"/>
    <property type="match status" value="1"/>
</dbReference>
<dbReference type="InterPro" id="IPR006683">
    <property type="entry name" value="Thioestr_dom"/>
</dbReference>
<organism evidence="2">
    <name type="scientific">Eremomyces bilateralis CBS 781.70</name>
    <dbReference type="NCBI Taxonomy" id="1392243"/>
    <lineage>
        <taxon>Eukaryota</taxon>
        <taxon>Fungi</taxon>
        <taxon>Dikarya</taxon>
        <taxon>Ascomycota</taxon>
        <taxon>Pezizomycotina</taxon>
        <taxon>Dothideomycetes</taxon>
        <taxon>Dothideomycetes incertae sedis</taxon>
        <taxon>Eremomycetales</taxon>
        <taxon>Eremomycetaceae</taxon>
        <taxon>Eremomyces</taxon>
    </lineage>
</organism>
<name>A0A6G1G9U1_9PEZI</name>
<dbReference type="PANTHER" id="PTHR47260">
    <property type="entry name" value="UPF0644 PROTEIN PB2B4.06"/>
    <property type="match status" value="1"/>
</dbReference>
<evidence type="ECO:0000313" key="3">
    <source>
        <dbReference type="Proteomes" id="UP000504638"/>
    </source>
</evidence>
<sequence length="193" mass="21156">MGSAFRTLSPTALSHFDTIPWCAALISSPNYHPTSLPSPPEPGRDSFFTTTLRGPETIRAVYPLHTRPDPSLAVPIRETRILLAVGNQLNGHTHTAHGGFSAAVLDEAMGAWMTINREWNERRGRESVPKIGMTLTMTTTYLRPVLTPGVVLVTVRCEKVEGRKWWLSSTLEDGSGAVLVKAEGLFINPRALI</sequence>
<feature type="domain" description="Thioesterase" evidence="1">
    <location>
        <begin position="95"/>
        <end position="166"/>
    </location>
</feature>
<evidence type="ECO:0000259" key="1">
    <source>
        <dbReference type="Pfam" id="PF03061"/>
    </source>
</evidence>
<keyword evidence="3" id="KW-1185">Reference proteome</keyword>
<dbReference type="Pfam" id="PF03061">
    <property type="entry name" value="4HBT"/>
    <property type="match status" value="1"/>
</dbReference>
<dbReference type="GeneID" id="54415156"/>
<evidence type="ECO:0000313" key="2">
    <source>
        <dbReference type="EMBL" id="KAF1814845.1"/>
    </source>
</evidence>
<dbReference type="Gene3D" id="3.10.129.10">
    <property type="entry name" value="Hotdog Thioesterase"/>
    <property type="match status" value="1"/>
</dbReference>
<accession>A0A6G1G9U1</accession>
<protein>
    <recommendedName>
        <fullName evidence="1">Thioesterase domain-containing protein</fullName>
    </recommendedName>
</protein>
<dbReference type="InterPro" id="IPR029069">
    <property type="entry name" value="HotDog_dom_sf"/>
</dbReference>
<dbReference type="AlphaFoldDB" id="A0A6G1G9U1"/>
<evidence type="ECO:0000313" key="4">
    <source>
        <dbReference type="RefSeq" id="XP_033536476.1"/>
    </source>
</evidence>
<dbReference type="Proteomes" id="UP000504638">
    <property type="component" value="Unplaced"/>
</dbReference>
<dbReference type="EMBL" id="ML975152">
    <property type="protein sequence ID" value="KAF1814845.1"/>
    <property type="molecule type" value="Genomic_DNA"/>
</dbReference>
<dbReference type="OrthoDB" id="506431at2759"/>